<protein>
    <submittedName>
        <fullName evidence="1">3-hydroxydecanoyl-ACP dehydratase</fullName>
    </submittedName>
</protein>
<dbReference type="PIRSF" id="PIRSF020565">
    <property type="entry name" value="3Ho_Ac_ACP_DH_prd"/>
    <property type="match status" value="1"/>
</dbReference>
<dbReference type="OrthoDB" id="9800188at2"/>
<comment type="caution">
    <text evidence="1">The sequence shown here is derived from an EMBL/GenBank/DDBJ whole genome shotgun (WGS) entry which is preliminary data.</text>
</comment>
<keyword evidence="2" id="KW-1185">Reference proteome</keyword>
<dbReference type="InterPro" id="IPR029069">
    <property type="entry name" value="HotDog_dom_sf"/>
</dbReference>
<dbReference type="InterPro" id="IPR016776">
    <property type="entry name" value="ApeP-like_dehydratase"/>
</dbReference>
<accession>A0A2T3J3C0</accession>
<dbReference type="SUPFAM" id="SSF54637">
    <property type="entry name" value="Thioesterase/thiol ester dehydrase-isomerase"/>
    <property type="match status" value="1"/>
</dbReference>
<reference evidence="1 2" key="1">
    <citation type="submission" date="2018-03" db="EMBL/GenBank/DDBJ databases">
        <title>Whole genome sequencing of Histamine producing bacteria.</title>
        <authorList>
            <person name="Butler K."/>
        </authorList>
    </citation>
    <scope>NUCLEOTIDE SEQUENCE [LARGE SCALE GENOMIC DNA]</scope>
    <source>
        <strain evidence="1 2">JCM 13586</strain>
    </source>
</reference>
<dbReference type="CDD" id="cd01289">
    <property type="entry name" value="FabA_like"/>
    <property type="match status" value="1"/>
</dbReference>
<evidence type="ECO:0000313" key="1">
    <source>
        <dbReference type="EMBL" id="PSU35791.1"/>
    </source>
</evidence>
<dbReference type="Gene3D" id="3.10.129.10">
    <property type="entry name" value="Hotdog Thioesterase"/>
    <property type="match status" value="1"/>
</dbReference>
<dbReference type="Proteomes" id="UP000241222">
    <property type="component" value="Unassembled WGS sequence"/>
</dbReference>
<dbReference type="Pfam" id="PF22817">
    <property type="entry name" value="ApeP-like"/>
    <property type="match status" value="1"/>
</dbReference>
<organism evidence="1 2">
    <name type="scientific">Photobacterium lutimaris</name>
    <dbReference type="NCBI Taxonomy" id="388278"/>
    <lineage>
        <taxon>Bacteria</taxon>
        <taxon>Pseudomonadati</taxon>
        <taxon>Pseudomonadota</taxon>
        <taxon>Gammaproteobacteria</taxon>
        <taxon>Vibrionales</taxon>
        <taxon>Vibrionaceae</taxon>
        <taxon>Photobacterium</taxon>
    </lineage>
</organism>
<gene>
    <name evidence="1" type="ORF">C9I99_01880</name>
</gene>
<dbReference type="EMBL" id="PYMH01000001">
    <property type="protein sequence ID" value="PSU35791.1"/>
    <property type="molecule type" value="Genomic_DNA"/>
</dbReference>
<evidence type="ECO:0000313" key="2">
    <source>
        <dbReference type="Proteomes" id="UP000241222"/>
    </source>
</evidence>
<name>A0A2T3J3C0_9GAMM</name>
<dbReference type="AlphaFoldDB" id="A0A2T3J3C0"/>
<sequence>MTKIPHIHQLLPHDPPMALVDELVDVGDTYAHCRVTISERCPYFCRKTRSVPGYVGIEFMAQTVAGWSGYHSWIQGDSSPIGFLLGSRRYQAIRSSFDENEVLDIYTEQIMENKSMAVFSCRIEHQGTVIASSQLNVFVPSPEKLEQMLERSHS</sequence>
<dbReference type="RefSeq" id="WP_107347146.1">
    <property type="nucleotide sequence ID" value="NZ_PYMH01000001.1"/>
</dbReference>
<proteinExistence type="predicted"/>